<dbReference type="RefSeq" id="WP_006574235.1">
    <property type="nucleotide sequence ID" value="NZ_AAXG02000034.1"/>
</dbReference>
<comment type="similarity">
    <text evidence="3">Belongs to the metallo-dependent hydrolases superfamily. Uronate isomerase family.</text>
</comment>
<organism evidence="8 9">
    <name type="scientific">Pseudoflavonifractor capillosus ATCC 29799</name>
    <dbReference type="NCBI Taxonomy" id="411467"/>
    <lineage>
        <taxon>Bacteria</taxon>
        <taxon>Bacillati</taxon>
        <taxon>Bacillota</taxon>
        <taxon>Clostridia</taxon>
        <taxon>Eubacteriales</taxon>
        <taxon>Oscillospiraceae</taxon>
        <taxon>Pseudoflavonifractor</taxon>
    </lineage>
</organism>
<dbReference type="Pfam" id="PF13347">
    <property type="entry name" value="MFS_2"/>
    <property type="match status" value="1"/>
</dbReference>
<evidence type="ECO:0000256" key="7">
    <source>
        <dbReference type="SAM" id="Phobius"/>
    </source>
</evidence>
<dbReference type="InterPro" id="IPR036259">
    <property type="entry name" value="MFS_trans_sf"/>
</dbReference>
<feature type="transmembrane region" description="Helical" evidence="7">
    <location>
        <begin position="91"/>
        <end position="113"/>
    </location>
</feature>
<dbReference type="NCBIfam" id="NF002794">
    <property type="entry name" value="PRK02925.1"/>
    <property type="match status" value="1"/>
</dbReference>
<evidence type="ECO:0000256" key="1">
    <source>
        <dbReference type="ARBA" id="ARBA00001165"/>
    </source>
</evidence>
<dbReference type="SUPFAM" id="SSF103473">
    <property type="entry name" value="MFS general substrate transporter"/>
    <property type="match status" value="1"/>
</dbReference>
<comment type="pathway">
    <text evidence="2">Carbohydrate metabolism; pentose and glucuronate interconversion.</text>
</comment>
<reference evidence="8 9" key="2">
    <citation type="submission" date="2007-06" db="EMBL/GenBank/DDBJ databases">
        <title>Draft genome sequence of Pseudoflavonifractor capillosus ATCC 29799.</title>
        <authorList>
            <person name="Sudarsanam P."/>
            <person name="Ley R."/>
            <person name="Guruge J."/>
            <person name="Turnbaugh P.J."/>
            <person name="Mahowald M."/>
            <person name="Liep D."/>
            <person name="Gordon J."/>
        </authorList>
    </citation>
    <scope>NUCLEOTIDE SEQUENCE [LARGE SCALE GENOMIC DNA]</scope>
    <source>
        <strain evidence="8 9">ATCC 29799</strain>
    </source>
</reference>
<feature type="transmembrane region" description="Helical" evidence="7">
    <location>
        <begin position="297"/>
        <end position="318"/>
    </location>
</feature>
<sequence>MKNHTHDASGNGLNRAKPYQLVLFPLNNGATNVYFVLILSYVAQFGSSILHLGIFASLMVTVMRVCDAITDPIIGAMMDRTNTRIGKFRPFMILGSVVMAVSVIALYILLPLIPETMMPLRYVGFTVVYFIWVIGYTFQTSVTRAGQTVLTNDPNQRPMFTIFNTVGSLLGMGIMQFLIPLVKAMYDVKDAAGNVITSGYANPMVYRIITPIGIGISVLLTILAIIGIAEKDRPEFYGLGGKQETVKLSEYAQIIKANKPMQRLMVAGAGCKLALAIATNTTVLLALYGIVMGNYNSLYLPMMVLGYVCAVPFFLLSMRTSQKKGQRASLIRYVSVALICYVGVLVLLLVSDYGNPSLMLSFPFEGGGAINLYTILFIVFFGVGYGAYYATADMPIPMVADCSDYETYRSGKYIPGIMGTMFSLVDKLVSSQAQTLPRAIGNPMYHWCHLELKNYFGYTGVLNGETAREVWELCNDKLQHDPAMSARGLILGSNVAMVGTTDDPCSGLIWHEKLAADSSFPVQVCPSFRPDPAVNLHKSGFAAYLEQLEKTTGRTIATVDDVRAALSDRIAFFDAHGCRSADHGLDYVMCREVSDEAATAAMNKARAGEPLTREEAEGYQTAVILHCAREYRKRNWVMQLHFSCMRNPNSRMMAQLGPDTGFDCIAVTDSCAATYRLMDALEREGNLPKTVLYSLNPADNEWIDTLLGAFQGPETAGKIQHGSAWWFNDNKTGMTEQLTSLANLSVLGNFIGMLTDSRSLLSYARHEYFRRVLCALLGRWVENGEYPRDMITLGGLVQDICFNNAKRYFNL</sequence>
<dbReference type="UniPathway" id="UPA00246"/>
<dbReference type="GO" id="GO:0042840">
    <property type="term" value="P:D-glucuronate catabolic process"/>
    <property type="evidence" value="ECO:0007669"/>
    <property type="project" value="TreeGrafter"/>
</dbReference>
<dbReference type="PROSITE" id="PS00872">
    <property type="entry name" value="NA_GALACTOSIDE_SYMP"/>
    <property type="match status" value="1"/>
</dbReference>
<dbReference type="OrthoDB" id="9766564at2"/>
<evidence type="ECO:0000256" key="5">
    <source>
        <dbReference type="ARBA" id="ARBA00020555"/>
    </source>
</evidence>
<dbReference type="InterPro" id="IPR032466">
    <property type="entry name" value="Metal_Hydrolase"/>
</dbReference>
<dbReference type="GO" id="GO:0022857">
    <property type="term" value="F:transmembrane transporter activity"/>
    <property type="evidence" value="ECO:0007669"/>
    <property type="project" value="InterPro"/>
</dbReference>
<dbReference type="Proteomes" id="UP000003639">
    <property type="component" value="Unassembled WGS sequence"/>
</dbReference>
<dbReference type="Gene3D" id="3.20.20.140">
    <property type="entry name" value="Metal-dependent hydrolases"/>
    <property type="match status" value="1"/>
</dbReference>
<feature type="transmembrane region" description="Helical" evidence="7">
    <location>
        <begin position="21"/>
        <end position="43"/>
    </location>
</feature>
<evidence type="ECO:0000313" key="8">
    <source>
        <dbReference type="EMBL" id="EDM98433.1"/>
    </source>
</evidence>
<comment type="catalytic activity">
    <reaction evidence="1">
        <text>D-glucuronate = D-fructuronate</text>
        <dbReference type="Rhea" id="RHEA:13049"/>
        <dbReference type="ChEBI" id="CHEBI:58720"/>
        <dbReference type="ChEBI" id="CHEBI:59863"/>
        <dbReference type="EC" id="5.3.1.12"/>
    </reaction>
</comment>
<feature type="transmembrane region" description="Helical" evidence="7">
    <location>
        <begin position="159"/>
        <end position="179"/>
    </location>
</feature>
<dbReference type="EC" id="5.3.1.12" evidence="4"/>
<dbReference type="GO" id="GO:0008880">
    <property type="term" value="F:glucuronate isomerase activity"/>
    <property type="evidence" value="ECO:0007669"/>
    <property type="project" value="UniProtKB-EC"/>
</dbReference>
<dbReference type="GO" id="GO:0006814">
    <property type="term" value="P:sodium ion transport"/>
    <property type="evidence" value="ECO:0007669"/>
    <property type="project" value="InterPro"/>
</dbReference>
<keyword evidence="7" id="KW-0812">Transmembrane</keyword>
<feature type="transmembrane region" description="Helical" evidence="7">
    <location>
        <begin position="370"/>
        <end position="390"/>
    </location>
</feature>
<feature type="transmembrane region" description="Helical" evidence="7">
    <location>
        <begin position="208"/>
        <end position="229"/>
    </location>
</feature>
<keyword evidence="6 8" id="KW-0413">Isomerase</keyword>
<dbReference type="SUPFAM" id="SSF51556">
    <property type="entry name" value="Metallo-dependent hydrolases"/>
    <property type="match status" value="1"/>
</dbReference>
<dbReference type="GO" id="GO:0016020">
    <property type="term" value="C:membrane"/>
    <property type="evidence" value="ECO:0007669"/>
    <property type="project" value="InterPro"/>
</dbReference>
<evidence type="ECO:0000256" key="4">
    <source>
        <dbReference type="ARBA" id="ARBA00012546"/>
    </source>
</evidence>
<dbReference type="GO" id="GO:0019698">
    <property type="term" value="P:D-galacturonate catabolic process"/>
    <property type="evidence" value="ECO:0007669"/>
    <property type="project" value="TreeGrafter"/>
</dbReference>
<evidence type="ECO:0000256" key="6">
    <source>
        <dbReference type="ARBA" id="ARBA00023235"/>
    </source>
</evidence>
<keyword evidence="7" id="KW-0472">Membrane</keyword>
<feature type="transmembrane region" description="Helical" evidence="7">
    <location>
        <begin position="49"/>
        <end position="70"/>
    </location>
</feature>
<gene>
    <name evidence="8" type="primary">uxaC</name>
    <name evidence="8" type="ORF">BACCAP_03734</name>
</gene>
<feature type="transmembrane region" description="Helical" evidence="7">
    <location>
        <begin position="330"/>
        <end position="350"/>
    </location>
</feature>
<keyword evidence="7" id="KW-1133">Transmembrane helix</keyword>
<keyword evidence="9" id="KW-1185">Reference proteome</keyword>
<evidence type="ECO:0000256" key="2">
    <source>
        <dbReference type="ARBA" id="ARBA00004892"/>
    </source>
</evidence>
<dbReference type="eggNOG" id="COG2211">
    <property type="taxonomic scope" value="Bacteria"/>
</dbReference>
<feature type="transmembrane region" description="Helical" evidence="7">
    <location>
        <begin position="264"/>
        <end position="291"/>
    </location>
</feature>
<dbReference type="PANTHER" id="PTHR30068">
    <property type="entry name" value="URONATE ISOMERASE"/>
    <property type="match status" value="1"/>
</dbReference>
<proteinExistence type="inferred from homology"/>
<name>A6NZT0_9FIRM</name>
<accession>A6NZT0</accession>
<dbReference type="STRING" id="411467.BACCAP_03734"/>
<dbReference type="Pfam" id="PF02614">
    <property type="entry name" value="UxaC"/>
    <property type="match status" value="1"/>
</dbReference>
<reference evidence="8 9" key="1">
    <citation type="submission" date="2007-04" db="EMBL/GenBank/DDBJ databases">
        <authorList>
            <person name="Fulton L."/>
            <person name="Clifton S."/>
            <person name="Fulton B."/>
            <person name="Xu J."/>
            <person name="Minx P."/>
            <person name="Pepin K.H."/>
            <person name="Johnson M."/>
            <person name="Thiruvilangam P."/>
            <person name="Bhonagiri V."/>
            <person name="Nash W.E."/>
            <person name="Mardis E.R."/>
            <person name="Wilson R.K."/>
        </authorList>
    </citation>
    <scope>NUCLEOTIDE SEQUENCE [LARGE SCALE GENOMIC DNA]</scope>
    <source>
        <strain evidence="8 9">ATCC 29799</strain>
    </source>
</reference>
<dbReference type="InterPro" id="IPR003766">
    <property type="entry name" value="Uronate_isomerase"/>
</dbReference>
<dbReference type="AlphaFoldDB" id="A6NZT0"/>
<dbReference type="EMBL" id="AAXG02000034">
    <property type="protein sequence ID" value="EDM98433.1"/>
    <property type="molecule type" value="Genomic_DNA"/>
</dbReference>
<dbReference type="InterPro" id="IPR018043">
    <property type="entry name" value="Na/Gal_symport_CS"/>
</dbReference>
<comment type="caution">
    <text evidence="8">The sequence shown here is derived from an EMBL/GenBank/DDBJ whole genome shotgun (WGS) entry which is preliminary data.</text>
</comment>
<protein>
    <recommendedName>
        <fullName evidence="5">Uronate isomerase</fullName>
        <ecNumber evidence="4">5.3.1.12</ecNumber>
    </recommendedName>
</protein>
<feature type="transmembrane region" description="Helical" evidence="7">
    <location>
        <begin position="119"/>
        <end position="138"/>
    </location>
</feature>
<dbReference type="PANTHER" id="PTHR30068:SF4">
    <property type="entry name" value="URONATE ISOMERASE"/>
    <property type="match status" value="1"/>
</dbReference>
<evidence type="ECO:0000256" key="3">
    <source>
        <dbReference type="ARBA" id="ARBA00008397"/>
    </source>
</evidence>
<dbReference type="eggNOG" id="COG1904">
    <property type="taxonomic scope" value="Bacteria"/>
</dbReference>
<evidence type="ECO:0000313" key="9">
    <source>
        <dbReference type="Proteomes" id="UP000003639"/>
    </source>
</evidence>